<dbReference type="AlphaFoldDB" id="A0AAU7YE82"/>
<dbReference type="EMBL" id="PP777466">
    <property type="protein sequence ID" value="XBY87422.1"/>
    <property type="molecule type" value="mRNA"/>
</dbReference>
<keyword evidence="5 6" id="KW-0456">Lyase</keyword>
<dbReference type="InterPro" id="IPR034686">
    <property type="entry name" value="Terpene_cyclase-like_2"/>
</dbReference>
<dbReference type="GO" id="GO:0010333">
    <property type="term" value="F:terpene synthase activity"/>
    <property type="evidence" value="ECO:0007669"/>
    <property type="project" value="InterPro"/>
</dbReference>
<keyword evidence="4 6" id="KW-0460">Magnesium</keyword>
<dbReference type="PANTHER" id="PTHR35201">
    <property type="entry name" value="TERPENE SYNTHASE"/>
    <property type="match status" value="1"/>
</dbReference>
<organism evidence="7">
    <name type="scientific">Clitopilus passeckerianus</name>
    <name type="common">Pleurotus passeckerianus</name>
    <dbReference type="NCBI Taxonomy" id="648682"/>
    <lineage>
        <taxon>Eukaryota</taxon>
        <taxon>Fungi</taxon>
        <taxon>Dikarya</taxon>
        <taxon>Basidiomycota</taxon>
        <taxon>Agaricomycotina</taxon>
        <taxon>Agaricomycetes</taxon>
        <taxon>Agaricomycetidae</taxon>
        <taxon>Agaricales</taxon>
        <taxon>Tricholomatineae</taxon>
        <taxon>Entolomataceae</taxon>
        <taxon>Clitopilus</taxon>
    </lineage>
</organism>
<dbReference type="EC" id="4.2.3.-" evidence="6"/>
<dbReference type="Gene3D" id="1.10.600.10">
    <property type="entry name" value="Farnesyl Diphosphate Synthase"/>
    <property type="match status" value="1"/>
</dbReference>
<protein>
    <recommendedName>
        <fullName evidence="6">Terpene synthase</fullName>
        <ecNumber evidence="6">4.2.3.-</ecNumber>
    </recommendedName>
</protein>
<dbReference type="InterPro" id="IPR008949">
    <property type="entry name" value="Isoprenoid_synthase_dom_sf"/>
</dbReference>
<dbReference type="GO" id="GO:0008299">
    <property type="term" value="P:isoprenoid biosynthetic process"/>
    <property type="evidence" value="ECO:0007669"/>
    <property type="project" value="UniProtKB-ARBA"/>
</dbReference>
<dbReference type="PANTHER" id="PTHR35201:SF4">
    <property type="entry name" value="BETA-PINACENE SYNTHASE-RELATED"/>
    <property type="match status" value="1"/>
</dbReference>
<evidence type="ECO:0000256" key="5">
    <source>
        <dbReference type="ARBA" id="ARBA00023239"/>
    </source>
</evidence>
<sequence length="360" mass="41198">MLNTPYFIIPNTLRNWPWKRVLNPHQKVCEEEAADWMRSCGAFTPKSQDAFDRCAFGLLGSLAYPHLGRDGLRIACDLMNMFFVIDEYSDVASGREARLQADIVMDALHTPLEPRPAGEWIGGEVTRQFWANAIRTATPSSQRRFVRNFQRYVDAVVQQAQDREIHCIRDVKSYFILRRQTIGAIPSLDLLTLEMDLEDEVLDHPIVAKLLELCVDMILIGNDLYSYNVEQARGDDTHNFVRIVKDERKCNLNDALQWISDYHDRLADEFLNLMHNLPSFGSDLIDEQVKIYVDGLGNWVRANECWSFESERYFGKKGKLYLKSRRIRLLPSSIALQGQNIDSQAAVDISDLPAAAGIIV</sequence>
<evidence type="ECO:0000256" key="6">
    <source>
        <dbReference type="RuleBase" id="RU366034"/>
    </source>
</evidence>
<comment type="cofactor">
    <cofactor evidence="1 6">
        <name>Mg(2+)</name>
        <dbReference type="ChEBI" id="CHEBI:18420"/>
    </cofactor>
</comment>
<comment type="similarity">
    <text evidence="2 6">Belongs to the terpene synthase family.</text>
</comment>
<dbReference type="SFLD" id="SFLDS00005">
    <property type="entry name" value="Isoprenoid_Synthase_Type_I"/>
    <property type="match status" value="1"/>
</dbReference>
<evidence type="ECO:0000256" key="4">
    <source>
        <dbReference type="ARBA" id="ARBA00022842"/>
    </source>
</evidence>
<dbReference type="SFLD" id="SFLDG01020">
    <property type="entry name" value="Terpene_Cyclase_Like_2"/>
    <property type="match status" value="1"/>
</dbReference>
<dbReference type="Pfam" id="PF19086">
    <property type="entry name" value="Terpene_syn_C_2"/>
    <property type="match status" value="1"/>
</dbReference>
<evidence type="ECO:0000256" key="1">
    <source>
        <dbReference type="ARBA" id="ARBA00001946"/>
    </source>
</evidence>
<dbReference type="GO" id="GO:0046872">
    <property type="term" value="F:metal ion binding"/>
    <property type="evidence" value="ECO:0007669"/>
    <property type="project" value="UniProtKB-KW"/>
</dbReference>
<evidence type="ECO:0000256" key="2">
    <source>
        <dbReference type="ARBA" id="ARBA00006333"/>
    </source>
</evidence>
<gene>
    <name evidence="7" type="primary">TS2</name>
</gene>
<proteinExistence type="evidence at transcript level"/>
<evidence type="ECO:0000256" key="3">
    <source>
        <dbReference type="ARBA" id="ARBA00022723"/>
    </source>
</evidence>
<accession>A0AAU7YE82</accession>
<name>A0AAU7YE82_CLIPA</name>
<reference evidence="7" key="1">
    <citation type="journal article" date="2024" name="Chem. Commun. (Camb.)">
        <title>Mechanistic characterisation of the diterpene synthase for clitopilene and identification of isopentalenene synthase from the fungus Clitopilus passeckerianus.</title>
        <authorList>
            <person name="Li H."/>
            <person name="Goldfuss B."/>
            <person name="Dickschat J.S."/>
        </authorList>
    </citation>
    <scope>NUCLEOTIDE SEQUENCE</scope>
    <source>
        <strain evidence="7">DSM 1602</strain>
    </source>
</reference>
<evidence type="ECO:0000313" key="7">
    <source>
        <dbReference type="EMBL" id="XBY87422.1"/>
    </source>
</evidence>
<dbReference type="SUPFAM" id="SSF48576">
    <property type="entry name" value="Terpenoid synthases"/>
    <property type="match status" value="1"/>
</dbReference>
<keyword evidence="3 6" id="KW-0479">Metal-binding</keyword>